<keyword evidence="2" id="KW-0597">Phosphoprotein</keyword>
<dbReference type="GO" id="GO:0006355">
    <property type="term" value="P:regulation of DNA-templated transcription"/>
    <property type="evidence" value="ECO:0007669"/>
    <property type="project" value="InterPro"/>
</dbReference>
<feature type="domain" description="OmpR/PhoB-type" evidence="5">
    <location>
        <begin position="127"/>
        <end position="225"/>
    </location>
</feature>
<dbReference type="Gene3D" id="6.10.250.690">
    <property type="match status" value="1"/>
</dbReference>
<dbReference type="Gene3D" id="3.40.50.2300">
    <property type="match status" value="1"/>
</dbReference>
<evidence type="ECO:0000313" key="7">
    <source>
        <dbReference type="Proteomes" id="UP000009134"/>
    </source>
</evidence>
<keyword evidence="7" id="KW-1185">Reference proteome</keyword>
<gene>
    <name evidence="6" type="ordered locus">Saro_0386</name>
</gene>
<dbReference type="STRING" id="279238.Saro_0386"/>
<dbReference type="Pfam" id="PF00486">
    <property type="entry name" value="Trans_reg_C"/>
    <property type="match status" value="1"/>
</dbReference>
<dbReference type="InterPro" id="IPR039420">
    <property type="entry name" value="WalR-like"/>
</dbReference>
<evidence type="ECO:0000256" key="3">
    <source>
        <dbReference type="PROSITE-ProRule" id="PRU01091"/>
    </source>
</evidence>
<dbReference type="AlphaFoldDB" id="Q2GBD9"/>
<dbReference type="InterPro" id="IPR016032">
    <property type="entry name" value="Sig_transdc_resp-reg_C-effctor"/>
</dbReference>
<feature type="DNA-binding region" description="OmpR/PhoB-type" evidence="3">
    <location>
        <begin position="127"/>
        <end position="225"/>
    </location>
</feature>
<keyword evidence="1 3" id="KW-0238">DNA-binding</keyword>
<protein>
    <submittedName>
        <fullName evidence="6">Two component transcriptional regulator, winged helix family</fullName>
    </submittedName>
</protein>
<dbReference type="InterPro" id="IPR001789">
    <property type="entry name" value="Sig_transdc_resp-reg_receiver"/>
</dbReference>
<dbReference type="GO" id="GO:0005829">
    <property type="term" value="C:cytosol"/>
    <property type="evidence" value="ECO:0007669"/>
    <property type="project" value="TreeGrafter"/>
</dbReference>
<dbReference type="InterPro" id="IPR036388">
    <property type="entry name" value="WH-like_DNA-bd_sf"/>
</dbReference>
<evidence type="ECO:0000313" key="6">
    <source>
        <dbReference type="EMBL" id="ABD24834.1"/>
    </source>
</evidence>
<dbReference type="KEGG" id="nar:Saro_0386"/>
<reference evidence="7" key="1">
    <citation type="submission" date="2006-01" db="EMBL/GenBank/DDBJ databases">
        <title>Complete sequence of Novosphingobium aromaticivorans DSM 12444.</title>
        <authorList>
            <consortium name="US DOE Joint Genome Institute"/>
            <person name="Copeland A."/>
            <person name="Lucas S."/>
            <person name="Lapidus A."/>
            <person name="Barry K."/>
            <person name="Detter J.C."/>
            <person name="Glavina T."/>
            <person name="Hammon N."/>
            <person name="Israni S."/>
            <person name="Pitluck S."/>
            <person name="Chain P."/>
            <person name="Malfatti S."/>
            <person name="Shin M."/>
            <person name="Vergez L."/>
            <person name="Schmutz J."/>
            <person name="Larimer F."/>
            <person name="Land M."/>
            <person name="Kyrpides N."/>
            <person name="Ivanova N."/>
            <person name="Fredrickson J."/>
            <person name="Balkwill D."/>
            <person name="Romine M.F."/>
            <person name="Richardson P."/>
        </authorList>
    </citation>
    <scope>NUCLEOTIDE SEQUENCE [LARGE SCALE GENOMIC DNA]</scope>
    <source>
        <strain evidence="7">ATCC 700278 / DSM 12444 / CCUG 56034 / CIP 105152 / NBRC 16084 / F199</strain>
    </source>
</reference>
<dbReference type="SUPFAM" id="SSF52172">
    <property type="entry name" value="CheY-like"/>
    <property type="match status" value="1"/>
</dbReference>
<feature type="modified residue" description="4-aspartylphosphate" evidence="2">
    <location>
        <position position="53"/>
    </location>
</feature>
<dbReference type="EMBL" id="CP000248">
    <property type="protein sequence ID" value="ABD24834.1"/>
    <property type="molecule type" value="Genomic_DNA"/>
</dbReference>
<evidence type="ECO:0000256" key="2">
    <source>
        <dbReference type="PROSITE-ProRule" id="PRU00169"/>
    </source>
</evidence>
<dbReference type="SMART" id="SM00862">
    <property type="entry name" value="Trans_reg_C"/>
    <property type="match status" value="1"/>
</dbReference>
<dbReference type="PANTHER" id="PTHR48111:SF50">
    <property type="entry name" value="KDP OPERON TRANSCRIPTIONAL REGULATORY PROTEIN KDPE"/>
    <property type="match status" value="1"/>
</dbReference>
<accession>Q2GBD9</accession>
<sequence>MQGHVLLVDDEPALITVLQPVLKAAGCTVTVATDGNAAISGVIAHDPDVVLLDLGLPDMDGKEVIRVIRESSQVPIIVISARHQEAEKIAALDEGADDYVNKPFEIGELMARIRVAVRRATSQPANAAIFEGGPLRIDFAKREVELMGEPIKLSPKEYMLLHALARNVGQVVTHKRLLAAGWGNSTADLQYLRVYMGLLRQKLEENPSEPELIVTEPGLGYRLIVRDAG</sequence>
<organism evidence="6 7">
    <name type="scientific">Novosphingobium aromaticivorans (strain ATCC 700278 / DSM 12444 / CCUG 56034 / CIP 105152 / NBRC 16084 / F199)</name>
    <dbReference type="NCBI Taxonomy" id="279238"/>
    <lineage>
        <taxon>Bacteria</taxon>
        <taxon>Pseudomonadati</taxon>
        <taxon>Pseudomonadota</taxon>
        <taxon>Alphaproteobacteria</taxon>
        <taxon>Sphingomonadales</taxon>
        <taxon>Sphingomonadaceae</taxon>
        <taxon>Novosphingobium</taxon>
    </lineage>
</organism>
<dbReference type="GO" id="GO:0032993">
    <property type="term" value="C:protein-DNA complex"/>
    <property type="evidence" value="ECO:0007669"/>
    <property type="project" value="TreeGrafter"/>
</dbReference>
<dbReference type="PANTHER" id="PTHR48111">
    <property type="entry name" value="REGULATOR OF RPOS"/>
    <property type="match status" value="1"/>
</dbReference>
<dbReference type="GO" id="GO:0000156">
    <property type="term" value="F:phosphorelay response regulator activity"/>
    <property type="evidence" value="ECO:0007669"/>
    <property type="project" value="TreeGrafter"/>
</dbReference>
<dbReference type="InterPro" id="IPR001867">
    <property type="entry name" value="OmpR/PhoB-type_DNA-bd"/>
</dbReference>
<dbReference type="PROSITE" id="PS51755">
    <property type="entry name" value="OMPR_PHOB"/>
    <property type="match status" value="1"/>
</dbReference>
<proteinExistence type="predicted"/>
<dbReference type="Pfam" id="PF00072">
    <property type="entry name" value="Response_reg"/>
    <property type="match status" value="1"/>
</dbReference>
<dbReference type="Gene3D" id="1.10.10.10">
    <property type="entry name" value="Winged helix-like DNA-binding domain superfamily/Winged helix DNA-binding domain"/>
    <property type="match status" value="1"/>
</dbReference>
<dbReference type="eggNOG" id="COG0745">
    <property type="taxonomic scope" value="Bacteria"/>
</dbReference>
<evidence type="ECO:0000256" key="1">
    <source>
        <dbReference type="ARBA" id="ARBA00023125"/>
    </source>
</evidence>
<dbReference type="Proteomes" id="UP000009134">
    <property type="component" value="Chromosome"/>
</dbReference>
<feature type="domain" description="Response regulatory" evidence="4">
    <location>
        <begin position="4"/>
        <end position="117"/>
    </location>
</feature>
<dbReference type="PROSITE" id="PS50110">
    <property type="entry name" value="RESPONSE_REGULATORY"/>
    <property type="match status" value="1"/>
</dbReference>
<dbReference type="HOGENOM" id="CLU_000445_30_8_5"/>
<dbReference type="CDD" id="cd00383">
    <property type="entry name" value="trans_reg_C"/>
    <property type="match status" value="1"/>
</dbReference>
<dbReference type="SMART" id="SM00448">
    <property type="entry name" value="REC"/>
    <property type="match status" value="1"/>
</dbReference>
<dbReference type="GO" id="GO:0000976">
    <property type="term" value="F:transcription cis-regulatory region binding"/>
    <property type="evidence" value="ECO:0007669"/>
    <property type="project" value="TreeGrafter"/>
</dbReference>
<evidence type="ECO:0000259" key="5">
    <source>
        <dbReference type="PROSITE" id="PS51755"/>
    </source>
</evidence>
<dbReference type="InterPro" id="IPR011006">
    <property type="entry name" value="CheY-like_superfamily"/>
</dbReference>
<name>Q2GBD9_NOVAD</name>
<evidence type="ECO:0000259" key="4">
    <source>
        <dbReference type="PROSITE" id="PS50110"/>
    </source>
</evidence>
<dbReference type="SUPFAM" id="SSF46894">
    <property type="entry name" value="C-terminal effector domain of the bipartite response regulators"/>
    <property type="match status" value="1"/>
</dbReference>